<evidence type="ECO:0000256" key="1">
    <source>
        <dbReference type="ARBA" id="ARBA00004651"/>
    </source>
</evidence>
<evidence type="ECO:0000256" key="10">
    <source>
        <dbReference type="RuleBase" id="RU366002"/>
    </source>
</evidence>
<feature type="transmembrane region" description="Helical" evidence="10">
    <location>
        <begin position="279"/>
        <end position="302"/>
    </location>
</feature>
<evidence type="ECO:0000256" key="5">
    <source>
        <dbReference type="ARBA" id="ARBA00022989"/>
    </source>
</evidence>
<feature type="transmembrane region" description="Helical" evidence="10">
    <location>
        <begin position="183"/>
        <end position="201"/>
    </location>
</feature>
<evidence type="ECO:0000256" key="9">
    <source>
        <dbReference type="ARBA" id="ARBA00023201"/>
    </source>
</evidence>
<reference evidence="12 13" key="1">
    <citation type="journal article" date="2019" name="Microbiol. Resour. Announc.">
        <title>Draft Genome Sequence of Comamonas testosteroni TA441, a Bacterium That Has a Cryptic Phenol Degradation Gene Cluster.</title>
        <authorList>
            <person name="Arai H."/>
            <person name="Ishii M."/>
        </authorList>
    </citation>
    <scope>NUCLEOTIDE SEQUENCE [LARGE SCALE GENOMIC DNA]</scope>
    <source>
        <strain evidence="12 13">TA441</strain>
    </source>
</reference>
<evidence type="ECO:0000313" key="13">
    <source>
        <dbReference type="Proteomes" id="UP000323105"/>
    </source>
</evidence>
<keyword evidence="6 10" id="KW-0915">Sodium</keyword>
<feature type="transmembrane region" description="Helical" evidence="10">
    <location>
        <begin position="55"/>
        <end position="72"/>
    </location>
</feature>
<feature type="transmembrane region" description="Helical" evidence="10">
    <location>
        <begin position="392"/>
        <end position="415"/>
    </location>
</feature>
<organism evidence="12 13">
    <name type="scientific">Comamonas testosteroni</name>
    <name type="common">Pseudomonas testosteroni</name>
    <dbReference type="NCBI Taxonomy" id="285"/>
    <lineage>
        <taxon>Bacteria</taxon>
        <taxon>Pseudomonadati</taxon>
        <taxon>Pseudomonadota</taxon>
        <taxon>Betaproteobacteria</taxon>
        <taxon>Burkholderiales</taxon>
        <taxon>Comamonadaceae</taxon>
        <taxon>Comamonas</taxon>
    </lineage>
</organism>
<dbReference type="NCBIfam" id="TIGR00831">
    <property type="entry name" value="a_cpa1"/>
    <property type="match status" value="1"/>
</dbReference>
<dbReference type="InterPro" id="IPR018422">
    <property type="entry name" value="Cation/H_exchanger_CPA1"/>
</dbReference>
<dbReference type="GO" id="GO:0051453">
    <property type="term" value="P:regulation of intracellular pH"/>
    <property type="evidence" value="ECO:0007669"/>
    <property type="project" value="TreeGrafter"/>
</dbReference>
<evidence type="ECO:0000256" key="2">
    <source>
        <dbReference type="ARBA" id="ARBA00022448"/>
    </source>
</evidence>
<proteinExistence type="inferred from homology"/>
<keyword evidence="2 10" id="KW-0813">Transport</keyword>
<feature type="transmembrane region" description="Helical" evidence="10">
    <location>
        <begin position="113"/>
        <end position="135"/>
    </location>
</feature>
<feature type="transmembrane region" description="Helical" evidence="10">
    <location>
        <begin position="308"/>
        <end position="333"/>
    </location>
</feature>
<dbReference type="InterPro" id="IPR006153">
    <property type="entry name" value="Cation/H_exchanger_TM"/>
</dbReference>
<dbReference type="Gene3D" id="6.10.140.1330">
    <property type="match status" value="1"/>
</dbReference>
<keyword evidence="3" id="KW-1003">Cell membrane</keyword>
<feature type="transmembrane region" description="Helical" evidence="10">
    <location>
        <begin position="354"/>
        <end position="380"/>
    </location>
</feature>
<comment type="subcellular location">
    <subcellularLocation>
        <location evidence="10">Cell inner membrane</location>
        <topology evidence="10">Multi-pass membrane protein</topology>
    </subcellularLocation>
    <subcellularLocation>
        <location evidence="1">Cell membrane</location>
        <topology evidence="1">Multi-pass membrane protein</topology>
    </subcellularLocation>
</comment>
<feature type="transmembrane region" description="Helical" evidence="10">
    <location>
        <begin position="213"/>
        <end position="234"/>
    </location>
</feature>
<dbReference type="InterPro" id="IPR004705">
    <property type="entry name" value="Cation/H_exchanger_CPA1_bac"/>
</dbReference>
<evidence type="ECO:0000259" key="11">
    <source>
        <dbReference type="Pfam" id="PF00999"/>
    </source>
</evidence>
<dbReference type="AlphaFoldDB" id="A0A5A7M9P6"/>
<dbReference type="RefSeq" id="WP_149355106.1">
    <property type="nucleotide sequence ID" value="NZ_BKBW01000002.1"/>
</dbReference>
<feature type="transmembrane region" description="Helical" evidence="10">
    <location>
        <begin position="6"/>
        <end position="24"/>
    </location>
</feature>
<name>A0A5A7M9P6_COMTE</name>
<keyword evidence="4 10" id="KW-0812">Transmembrane</keyword>
<evidence type="ECO:0000313" key="12">
    <source>
        <dbReference type="EMBL" id="GEQ74578.1"/>
    </source>
</evidence>
<dbReference type="Pfam" id="PF00999">
    <property type="entry name" value="Na_H_Exchanger"/>
    <property type="match status" value="1"/>
</dbReference>
<gene>
    <name evidence="12" type="ORF">CTTA_1583</name>
</gene>
<evidence type="ECO:0000256" key="3">
    <source>
        <dbReference type="ARBA" id="ARBA00022475"/>
    </source>
</evidence>
<keyword evidence="10" id="KW-0050">Antiport</keyword>
<evidence type="ECO:0000256" key="7">
    <source>
        <dbReference type="ARBA" id="ARBA00023065"/>
    </source>
</evidence>
<dbReference type="PANTHER" id="PTHR10110:SF86">
    <property type="entry name" value="SODIUM_HYDROGEN EXCHANGER 7"/>
    <property type="match status" value="1"/>
</dbReference>
<comment type="caution">
    <text evidence="12">The sequence shown here is derived from an EMBL/GenBank/DDBJ whole genome shotgun (WGS) entry which is preliminary data.</text>
</comment>
<comment type="function">
    <text evidence="10">Na(+)/H(+) antiporter that extrudes sodium in exchange for external protons.</text>
</comment>
<dbReference type="GO" id="GO:0015385">
    <property type="term" value="F:sodium:proton antiporter activity"/>
    <property type="evidence" value="ECO:0007669"/>
    <property type="project" value="InterPro"/>
</dbReference>
<keyword evidence="8 10" id="KW-0472">Membrane</keyword>
<keyword evidence="5 10" id="KW-1133">Transmembrane helix</keyword>
<accession>A0A5A7M9P6</accession>
<feature type="transmembrane region" description="Helical" evidence="10">
    <location>
        <begin position="240"/>
        <end position="258"/>
    </location>
</feature>
<dbReference type="PANTHER" id="PTHR10110">
    <property type="entry name" value="SODIUM/HYDROGEN EXCHANGER"/>
    <property type="match status" value="1"/>
</dbReference>
<dbReference type="GO" id="GO:0005886">
    <property type="term" value="C:plasma membrane"/>
    <property type="evidence" value="ECO:0007669"/>
    <property type="project" value="UniProtKB-SubCell"/>
</dbReference>
<dbReference type="Proteomes" id="UP000323105">
    <property type="component" value="Unassembled WGS sequence"/>
</dbReference>
<sequence>MHAVETVLLVLLLGALTGIVARYIRAIPLPLIQIALGALIAWPQAGLHIAFDPELFLLLFIPPLLFADGWRIPKREFFALAKPILLLALGLVLFTVLGLGYLIHWMIPEIPLTVAFALAAVISPTDAVAVSAITRNLGMPEKTMHVLEGESLLNDASGLVALKFAIAATLTGMFSWGEVAKEFTWMAVGGLVVGALIGWGFSHARGTITRRLGDVAATQMVLLLVLLPFAAYIVGEKIGVSGILAAVAAGIATNFADLERSSYISERLQTEGTWSMVEAAFNGAIFLLLGLQLPSIIGVPLHQAGHDWWILVGYVAAISFALLLMRWIWLVLGVHGSLLRAHRQGKMTERPSKLLNLATTLAGIRGAVTLAGALSVPMLLNNGQPFPGRDMLVFLATGTILFTLVIGAVGLPIVLRHLPPHEESPTVREERLAREQACMAAMAKLTLSEEEVLRRDPEWVAMRQEVNGHLTQEYRNRIQLLDDGSGAAQSIELLREAPEVVRQRKLRYVMEIETRIECIHAERDFYYAERQAHRINDESLRSLVSELDMQEIAMRKRLVVARRAAGLPMTNAPSNH</sequence>
<evidence type="ECO:0000256" key="4">
    <source>
        <dbReference type="ARBA" id="ARBA00022692"/>
    </source>
</evidence>
<protein>
    <submittedName>
        <fullName evidence="12">Sodium/hydrogen exchanger family protein</fullName>
    </submittedName>
</protein>
<keyword evidence="10" id="KW-0997">Cell inner membrane</keyword>
<dbReference type="GO" id="GO:0098719">
    <property type="term" value="P:sodium ion import across plasma membrane"/>
    <property type="evidence" value="ECO:0007669"/>
    <property type="project" value="TreeGrafter"/>
</dbReference>
<feature type="transmembrane region" description="Helical" evidence="10">
    <location>
        <begin position="31"/>
        <end position="49"/>
    </location>
</feature>
<keyword evidence="7 10" id="KW-0406">Ion transport</keyword>
<dbReference type="GO" id="GO:0015386">
    <property type="term" value="F:potassium:proton antiporter activity"/>
    <property type="evidence" value="ECO:0007669"/>
    <property type="project" value="TreeGrafter"/>
</dbReference>
<dbReference type="EMBL" id="BKBW01000002">
    <property type="protein sequence ID" value="GEQ74578.1"/>
    <property type="molecule type" value="Genomic_DNA"/>
</dbReference>
<evidence type="ECO:0000256" key="8">
    <source>
        <dbReference type="ARBA" id="ARBA00023136"/>
    </source>
</evidence>
<keyword evidence="9 10" id="KW-0739">Sodium transport</keyword>
<comment type="similarity">
    <text evidence="10">Belongs to the monovalent cation:proton antiporter 1 (CPA1) transporter (TC 2.A.36) family.</text>
</comment>
<evidence type="ECO:0000256" key="6">
    <source>
        <dbReference type="ARBA" id="ARBA00023053"/>
    </source>
</evidence>
<feature type="transmembrane region" description="Helical" evidence="10">
    <location>
        <begin position="84"/>
        <end position="107"/>
    </location>
</feature>
<feature type="domain" description="Cation/H+ exchanger transmembrane" evidence="11">
    <location>
        <begin position="11"/>
        <end position="416"/>
    </location>
</feature>